<reference evidence="1 2" key="1">
    <citation type="submission" date="2019-03" db="EMBL/GenBank/DDBJ databases">
        <title>First draft genome of Liparis tanakae, snailfish: a comprehensive survey of snailfish specific genes.</title>
        <authorList>
            <person name="Kim W."/>
            <person name="Song I."/>
            <person name="Jeong J.-H."/>
            <person name="Kim D."/>
            <person name="Kim S."/>
            <person name="Ryu S."/>
            <person name="Song J.Y."/>
            <person name="Lee S.K."/>
        </authorList>
    </citation>
    <scope>NUCLEOTIDE SEQUENCE [LARGE SCALE GENOMIC DNA]</scope>
    <source>
        <tissue evidence="1">Muscle</tissue>
    </source>
</reference>
<evidence type="ECO:0000313" key="2">
    <source>
        <dbReference type="Proteomes" id="UP000314294"/>
    </source>
</evidence>
<comment type="caution">
    <text evidence="1">The sequence shown here is derived from an EMBL/GenBank/DDBJ whole genome shotgun (WGS) entry which is preliminary data.</text>
</comment>
<accession>A0A4Z2H1K2</accession>
<dbReference type="AlphaFoldDB" id="A0A4Z2H1K2"/>
<dbReference type="Proteomes" id="UP000314294">
    <property type="component" value="Unassembled WGS sequence"/>
</dbReference>
<dbReference type="EMBL" id="SRLO01000351">
    <property type="protein sequence ID" value="TNN59646.1"/>
    <property type="molecule type" value="Genomic_DNA"/>
</dbReference>
<protein>
    <submittedName>
        <fullName evidence="1">Uncharacterized protein</fullName>
    </submittedName>
</protein>
<organism evidence="1 2">
    <name type="scientific">Liparis tanakae</name>
    <name type="common">Tanaka's snailfish</name>
    <dbReference type="NCBI Taxonomy" id="230148"/>
    <lineage>
        <taxon>Eukaryota</taxon>
        <taxon>Metazoa</taxon>
        <taxon>Chordata</taxon>
        <taxon>Craniata</taxon>
        <taxon>Vertebrata</taxon>
        <taxon>Euteleostomi</taxon>
        <taxon>Actinopterygii</taxon>
        <taxon>Neopterygii</taxon>
        <taxon>Teleostei</taxon>
        <taxon>Neoteleostei</taxon>
        <taxon>Acanthomorphata</taxon>
        <taxon>Eupercaria</taxon>
        <taxon>Perciformes</taxon>
        <taxon>Cottioidei</taxon>
        <taxon>Cottales</taxon>
        <taxon>Liparidae</taxon>
        <taxon>Liparis</taxon>
    </lineage>
</organism>
<proteinExistence type="predicted"/>
<keyword evidence="2" id="KW-1185">Reference proteome</keyword>
<name>A0A4Z2H1K2_9TELE</name>
<evidence type="ECO:0000313" key="1">
    <source>
        <dbReference type="EMBL" id="TNN59646.1"/>
    </source>
</evidence>
<sequence length="85" mass="9413">MVPGGGRRVVRLTQRAGVGGAAAEERSNETETDADFVLLSWTRDLCPKDLTESRSLREGEEVMFWCLAPYSDTLNFKSNNVSIGF</sequence>
<gene>
    <name evidence="1" type="ORF">EYF80_030132</name>
</gene>